<dbReference type="Gene3D" id="3.80.10.10">
    <property type="entry name" value="Ribonuclease Inhibitor"/>
    <property type="match status" value="1"/>
</dbReference>
<evidence type="ECO:0000313" key="1">
    <source>
        <dbReference type="EMBL" id="KAK7682830.1"/>
    </source>
</evidence>
<sequence length="385" mass="44670">MALSNVSLAGLVWEFTFSFGIDHMDEEDDSEAHLSTALRHMSNVRKIVLECPYYRGVWIGLFSAPNLKDHLKILELHHDTDLDCTDGTPLFNHQAKFPSLDNLVIDINFGLEYDHEQLIKSLFINHAGQLKYISITDMIYEDESETLFPQNITFPHLLDISALPAAQFGRHLSDRMPGLRVLKLSRLFDDRPETANEELSGHFENLRDIDANFFILQLLLSSLRPLRRIRIKEDQKSNWKDFRDTMGMLSNCSQSLLTLELNLHLLPTQFGEVLEEAWSFIPSLPHLKTFSMFAPTKWYRYPQTPFNALAVIPKALFSKLPQLEKFTFQENKTHNYNDSNMQRDILTHWMQEEIPPSLHEIVFKSDSDSTTTWKRAGNSWEEDRG</sequence>
<organism evidence="1 2">
    <name type="scientific">Cerrena zonata</name>
    <dbReference type="NCBI Taxonomy" id="2478898"/>
    <lineage>
        <taxon>Eukaryota</taxon>
        <taxon>Fungi</taxon>
        <taxon>Dikarya</taxon>
        <taxon>Basidiomycota</taxon>
        <taxon>Agaricomycotina</taxon>
        <taxon>Agaricomycetes</taxon>
        <taxon>Polyporales</taxon>
        <taxon>Cerrenaceae</taxon>
        <taxon>Cerrena</taxon>
    </lineage>
</organism>
<protein>
    <submittedName>
        <fullName evidence="1">Uncharacterized protein</fullName>
    </submittedName>
</protein>
<reference evidence="1 2" key="1">
    <citation type="submission" date="2022-09" db="EMBL/GenBank/DDBJ databases">
        <authorList>
            <person name="Palmer J.M."/>
        </authorList>
    </citation>
    <scope>NUCLEOTIDE SEQUENCE [LARGE SCALE GENOMIC DNA]</scope>
    <source>
        <strain evidence="1 2">DSM 7382</strain>
    </source>
</reference>
<evidence type="ECO:0000313" key="2">
    <source>
        <dbReference type="Proteomes" id="UP001385951"/>
    </source>
</evidence>
<name>A0AAW0FNH0_9APHY</name>
<dbReference type="AlphaFoldDB" id="A0AAW0FNH0"/>
<gene>
    <name evidence="1" type="ORF">QCA50_014214</name>
</gene>
<keyword evidence="2" id="KW-1185">Reference proteome</keyword>
<proteinExistence type="predicted"/>
<accession>A0AAW0FNH0</accession>
<comment type="caution">
    <text evidence="1">The sequence shown here is derived from an EMBL/GenBank/DDBJ whole genome shotgun (WGS) entry which is preliminary data.</text>
</comment>
<dbReference type="SUPFAM" id="SSF52047">
    <property type="entry name" value="RNI-like"/>
    <property type="match status" value="1"/>
</dbReference>
<dbReference type="EMBL" id="JASBNA010000034">
    <property type="protein sequence ID" value="KAK7682830.1"/>
    <property type="molecule type" value="Genomic_DNA"/>
</dbReference>
<dbReference type="Proteomes" id="UP001385951">
    <property type="component" value="Unassembled WGS sequence"/>
</dbReference>
<dbReference type="InterPro" id="IPR032675">
    <property type="entry name" value="LRR_dom_sf"/>
</dbReference>